<gene>
    <name evidence="1" type="ORF">FA584_00345</name>
</gene>
<organism evidence="1 2">
    <name type="scientific">Sulfurospirillum diekertiae</name>
    <dbReference type="NCBI Taxonomy" id="1854492"/>
    <lineage>
        <taxon>Bacteria</taxon>
        <taxon>Pseudomonadati</taxon>
        <taxon>Campylobacterota</taxon>
        <taxon>Epsilonproteobacteria</taxon>
        <taxon>Campylobacterales</taxon>
        <taxon>Sulfurospirillaceae</taxon>
        <taxon>Sulfurospirillum</taxon>
    </lineage>
</organism>
<name>A0AA92FFR8_9BACT</name>
<dbReference type="AlphaFoldDB" id="A0AA92FFR8"/>
<evidence type="ECO:0000313" key="1">
    <source>
        <dbReference type="EMBL" id="QIR74749.1"/>
    </source>
</evidence>
<dbReference type="EMBL" id="CP039734">
    <property type="protein sequence ID" value="QIR74749.1"/>
    <property type="molecule type" value="Genomic_DNA"/>
</dbReference>
<protein>
    <submittedName>
        <fullName evidence="1">Uncharacterized protein</fullName>
    </submittedName>
</protein>
<proteinExistence type="predicted"/>
<dbReference type="Proteomes" id="UP000502831">
    <property type="component" value="Chromosome"/>
</dbReference>
<evidence type="ECO:0000313" key="2">
    <source>
        <dbReference type="Proteomes" id="UP000502831"/>
    </source>
</evidence>
<dbReference type="RefSeq" id="WP_167748981.1">
    <property type="nucleotide sequence ID" value="NZ_CP039734.2"/>
</dbReference>
<reference evidence="1 2" key="1">
    <citation type="journal article" date="2017" name="Environ. Sci. Technol.">
        <title>Organohalide Respiration with Chlorinated Ethenes under Low pH Conditions.</title>
        <authorList>
            <person name="Yang Y."/>
            <person name="Capiro N.L."/>
            <person name="Marcet T.F."/>
            <person name="Yan J."/>
            <person name="Pennell K.D."/>
            <person name="Loffler F.E."/>
        </authorList>
    </citation>
    <scope>NUCLEOTIDE SEQUENCE [LARGE SCALE GENOMIC DNA]</scope>
    <source>
        <strain evidence="1 2">ACSDCE</strain>
    </source>
</reference>
<sequence length="365" mass="43547">MYEFELINETLIKQYAEAMNGMLKQENPYPIVFSVVKRSFKALVPNTADHIIKPYVKSILSPLYELLKNKYNLRKFESEEEAKTLYNEAEKVYRSKILDNEIIDEFANFFYDLLEYDLCIEENEAQFLHSYSTIFNMSRSHIQAVIKWNKLFRKKPDEENFDIAVNTQTSRKKMIAFKLNAIERDLLHDNVFEKESLMSQREILQDFITHNHLTVRFIAELRKYVHSLPHDNMTTSNLKLSHILNADRPIDKMWIYQSFFTVIIGIYKKSCAIHKKKVPYKKLYTFADKLTKFVFPELANLKKPLFTYDKIQKPIKEIAIFDGLRLISFEDNRFTIHKEQDEIDLTEQYFKNIIKFSKRYTLSKS</sequence>
<accession>A0AA92FFR8</accession>